<evidence type="ECO:0000313" key="5">
    <source>
        <dbReference type="Proteomes" id="UP001163046"/>
    </source>
</evidence>
<dbReference type="Proteomes" id="UP001163046">
    <property type="component" value="Unassembled WGS sequence"/>
</dbReference>
<evidence type="ECO:0000259" key="3">
    <source>
        <dbReference type="PROSITE" id="PS50853"/>
    </source>
</evidence>
<dbReference type="InterPro" id="IPR036116">
    <property type="entry name" value="FN3_sf"/>
</dbReference>
<protein>
    <recommendedName>
        <fullName evidence="3">Fibronectin type-III domain-containing protein</fullName>
    </recommendedName>
</protein>
<feature type="chain" id="PRO_5040971972" description="Fibronectin type-III domain-containing protein" evidence="2">
    <location>
        <begin position="26"/>
        <end position="333"/>
    </location>
</feature>
<dbReference type="InterPro" id="IPR050964">
    <property type="entry name" value="Striated_Muscle_Regulatory"/>
</dbReference>
<feature type="domain" description="Fibronectin type-III" evidence="3">
    <location>
        <begin position="27"/>
        <end position="128"/>
    </location>
</feature>
<comment type="caution">
    <text evidence="4">The sequence shown here is derived from an EMBL/GenBank/DDBJ whole genome shotgun (WGS) entry which is preliminary data.</text>
</comment>
<organism evidence="4 5">
    <name type="scientific">Desmophyllum pertusum</name>
    <dbReference type="NCBI Taxonomy" id="174260"/>
    <lineage>
        <taxon>Eukaryota</taxon>
        <taxon>Metazoa</taxon>
        <taxon>Cnidaria</taxon>
        <taxon>Anthozoa</taxon>
        <taxon>Hexacorallia</taxon>
        <taxon>Scleractinia</taxon>
        <taxon>Caryophylliina</taxon>
        <taxon>Caryophylliidae</taxon>
        <taxon>Desmophyllum</taxon>
    </lineage>
</organism>
<dbReference type="AlphaFoldDB" id="A0A9W9YYU3"/>
<feature type="domain" description="Fibronectin type-III" evidence="3">
    <location>
        <begin position="129"/>
        <end position="225"/>
    </location>
</feature>
<dbReference type="PROSITE" id="PS50853">
    <property type="entry name" value="FN3"/>
    <property type="match status" value="3"/>
</dbReference>
<evidence type="ECO:0000256" key="2">
    <source>
        <dbReference type="SAM" id="SignalP"/>
    </source>
</evidence>
<keyword evidence="1" id="KW-0677">Repeat</keyword>
<gene>
    <name evidence="4" type="ORF">OS493_022596</name>
</gene>
<dbReference type="InterPro" id="IPR013783">
    <property type="entry name" value="Ig-like_fold"/>
</dbReference>
<dbReference type="OrthoDB" id="5981765at2759"/>
<dbReference type="CDD" id="cd00063">
    <property type="entry name" value="FN3"/>
    <property type="match status" value="3"/>
</dbReference>
<reference evidence="4" key="1">
    <citation type="submission" date="2023-01" db="EMBL/GenBank/DDBJ databases">
        <title>Genome assembly of the deep-sea coral Lophelia pertusa.</title>
        <authorList>
            <person name="Herrera S."/>
            <person name="Cordes E."/>
        </authorList>
    </citation>
    <scope>NUCLEOTIDE SEQUENCE</scope>
    <source>
        <strain evidence="4">USNM1676648</strain>
        <tissue evidence="4">Polyp</tissue>
    </source>
</reference>
<dbReference type="PRINTS" id="PR00014">
    <property type="entry name" value="FNTYPEIII"/>
</dbReference>
<dbReference type="PANTHER" id="PTHR13817:SF166">
    <property type="entry name" value="NEURONAL IGCAM-RELATED"/>
    <property type="match status" value="1"/>
</dbReference>
<keyword evidence="2" id="KW-0732">Signal</keyword>
<evidence type="ECO:0000313" key="4">
    <source>
        <dbReference type="EMBL" id="KAJ7371875.1"/>
    </source>
</evidence>
<proteinExistence type="predicted"/>
<dbReference type="InterPro" id="IPR003961">
    <property type="entry name" value="FN3_dom"/>
</dbReference>
<name>A0A9W9YYU3_9CNID</name>
<dbReference type="SUPFAM" id="SSF49265">
    <property type="entry name" value="Fibronectin type III"/>
    <property type="match status" value="2"/>
</dbReference>
<dbReference type="Pfam" id="PF00041">
    <property type="entry name" value="fn3"/>
    <property type="match status" value="2"/>
</dbReference>
<dbReference type="SMART" id="SM00060">
    <property type="entry name" value="FN3"/>
    <property type="match status" value="3"/>
</dbReference>
<accession>A0A9W9YYU3</accession>
<sequence length="333" mass="36785">MCFVNSVRIPTVYCILLAVLLLPYAEKPGSPTITSSTGDIQATSLSVKWTPPADNGGSPITAYRVVILKGGNEIKNVNITDPGTTSLSVGGLERNTEYIVKVFAINAVFEGLAGEKAMKTKFEGVPATAEIYGLPSEIKEDTITLKWREPQSNGKEIIQYTVYQRIMTGGKHGEWTKLNTITDISVRELKVKLEKGKVYEFVVTATNELGESLKEDGKIKRVSASRIPAAVETSDIPCEVTDSTITLKWSEPQSYGREITQYTVYQRIVTDGKPGEWDELKTITDVSVRELKVELEKGKVYEFVITATNVHGESLIEEGKLKRVKAIGGMFYY</sequence>
<dbReference type="PANTHER" id="PTHR13817">
    <property type="entry name" value="TITIN"/>
    <property type="match status" value="1"/>
</dbReference>
<feature type="domain" description="Fibronectin type-III" evidence="3">
    <location>
        <begin position="227"/>
        <end position="327"/>
    </location>
</feature>
<evidence type="ECO:0000256" key="1">
    <source>
        <dbReference type="ARBA" id="ARBA00022737"/>
    </source>
</evidence>
<feature type="signal peptide" evidence="2">
    <location>
        <begin position="1"/>
        <end position="25"/>
    </location>
</feature>
<dbReference type="Gene3D" id="2.60.40.10">
    <property type="entry name" value="Immunoglobulins"/>
    <property type="match status" value="3"/>
</dbReference>
<keyword evidence="5" id="KW-1185">Reference proteome</keyword>
<dbReference type="EMBL" id="MU826841">
    <property type="protein sequence ID" value="KAJ7371875.1"/>
    <property type="molecule type" value="Genomic_DNA"/>
</dbReference>